<accession>K0XEE6</accession>
<dbReference type="HOGENOM" id="CLU_1773745_0_0_10"/>
<gene>
    <name evidence="1" type="ORF">HMPREF9448_00391</name>
</gene>
<keyword evidence="2" id="KW-1185">Reference proteome</keyword>
<comment type="caution">
    <text evidence="1">The sequence shown here is derived from an EMBL/GenBank/DDBJ whole genome shotgun (WGS) entry which is preliminary data.</text>
</comment>
<dbReference type="Proteomes" id="UP000006044">
    <property type="component" value="Unassembled WGS sequence"/>
</dbReference>
<sequence length="146" mass="17028">MKKPFIYSAIAFVLFLFGCEEEYDKSGIYSVDIVTMNKTDAYAVVDYRTLCGSGRLDTVPPHSKTVNKILIWDTHLVKDSMWLESEQRFEYVPDKDSRVYTPAEFTLNYYRGTNMDGRLVLSSMNKKKVVYFKRIEPNQIWGIEIP</sequence>
<protein>
    <recommendedName>
        <fullName evidence="3">Lipoprotein</fullName>
    </recommendedName>
</protein>
<reference evidence="1 2" key="1">
    <citation type="submission" date="2012-08" db="EMBL/GenBank/DDBJ databases">
        <title>The Genome Sequence of Barnesiella intestinihominis YIT 11860.</title>
        <authorList>
            <consortium name="The Broad Institute Genome Sequencing Platform"/>
            <person name="Earl A."/>
            <person name="Ward D."/>
            <person name="Feldgarden M."/>
            <person name="Gevers D."/>
            <person name="Morotomi M."/>
            <person name="Walker B."/>
            <person name="Young S.K."/>
            <person name="Zeng Q."/>
            <person name="Gargeya S."/>
            <person name="Fitzgerald M."/>
            <person name="Haas B."/>
            <person name="Abouelleil A."/>
            <person name="Alvarado L."/>
            <person name="Arachchi H.M."/>
            <person name="Berlin A.M."/>
            <person name="Chapman S.B."/>
            <person name="Goldberg J."/>
            <person name="Griggs A."/>
            <person name="Gujja S."/>
            <person name="Hansen M."/>
            <person name="Howarth C."/>
            <person name="Imamovic A."/>
            <person name="Larimer J."/>
            <person name="McCowen C."/>
            <person name="Montmayeur A."/>
            <person name="Murphy C."/>
            <person name="Neiman D."/>
            <person name="Pearson M."/>
            <person name="Priest M."/>
            <person name="Roberts A."/>
            <person name="Saif S."/>
            <person name="Shea T."/>
            <person name="Sisk P."/>
            <person name="Sykes S."/>
            <person name="Wortman J."/>
            <person name="Nusbaum C."/>
            <person name="Birren B."/>
        </authorList>
    </citation>
    <scope>NUCLEOTIDE SEQUENCE [LARGE SCALE GENOMIC DNA]</scope>
    <source>
        <strain evidence="1 2">YIT 11860</strain>
    </source>
</reference>
<dbReference type="RefSeq" id="WP_008860888.1">
    <property type="nucleotide sequence ID" value="NZ_CAXSYG010000002.1"/>
</dbReference>
<dbReference type="GeneID" id="77847743"/>
<evidence type="ECO:0000313" key="1">
    <source>
        <dbReference type="EMBL" id="EJZ66214.1"/>
    </source>
</evidence>
<dbReference type="EMBL" id="ADLE01000001">
    <property type="protein sequence ID" value="EJZ66214.1"/>
    <property type="molecule type" value="Genomic_DNA"/>
</dbReference>
<evidence type="ECO:0000313" key="2">
    <source>
        <dbReference type="Proteomes" id="UP000006044"/>
    </source>
</evidence>
<organism evidence="1 2">
    <name type="scientific">Barnesiella intestinihominis YIT 11860</name>
    <dbReference type="NCBI Taxonomy" id="742726"/>
    <lineage>
        <taxon>Bacteria</taxon>
        <taxon>Pseudomonadati</taxon>
        <taxon>Bacteroidota</taxon>
        <taxon>Bacteroidia</taxon>
        <taxon>Bacteroidales</taxon>
        <taxon>Barnesiellaceae</taxon>
        <taxon>Barnesiella</taxon>
    </lineage>
</organism>
<name>K0XEE6_9BACT</name>
<proteinExistence type="predicted"/>
<dbReference type="AlphaFoldDB" id="K0XEE6"/>
<evidence type="ECO:0008006" key="3">
    <source>
        <dbReference type="Google" id="ProtNLM"/>
    </source>
</evidence>
<dbReference type="PROSITE" id="PS51257">
    <property type="entry name" value="PROKAR_LIPOPROTEIN"/>
    <property type="match status" value="1"/>
</dbReference>